<gene>
    <name evidence="2" type="ORF">Taro_029654</name>
</gene>
<dbReference type="Proteomes" id="UP000652761">
    <property type="component" value="Unassembled WGS sequence"/>
</dbReference>
<dbReference type="EMBL" id="NMUH01001984">
    <property type="protein sequence ID" value="MQL96972.1"/>
    <property type="molecule type" value="Genomic_DNA"/>
</dbReference>
<evidence type="ECO:0000313" key="2">
    <source>
        <dbReference type="EMBL" id="MQL96972.1"/>
    </source>
</evidence>
<reference evidence="2" key="1">
    <citation type="submission" date="2017-07" db="EMBL/GenBank/DDBJ databases">
        <title>Taro Niue Genome Assembly and Annotation.</title>
        <authorList>
            <person name="Atibalentja N."/>
            <person name="Keating K."/>
            <person name="Fields C.J."/>
        </authorList>
    </citation>
    <scope>NUCLEOTIDE SEQUENCE</scope>
    <source>
        <strain evidence="2">Niue_2</strain>
        <tissue evidence="2">Leaf</tissue>
    </source>
</reference>
<feature type="region of interest" description="Disordered" evidence="1">
    <location>
        <begin position="151"/>
        <end position="177"/>
    </location>
</feature>
<name>A0A843VEC5_COLES</name>
<sequence length="177" mass="18039">MSVDAPDQLTSGSGVPSVCVASRVVVTTSSRTEFPTMLYFRTAASETSQQRLGARRAEETGRPSGSSDPWVATVKIGSSSWAEGRVLGVVTLRVAGSPCLPSHPCGGHDVQVRLLSSGKAHAGRRRRGGGCKRRYLSTNIMDSSTLADLTGATGGTGTIGGTSAPNGGAKGADTTSS</sequence>
<evidence type="ECO:0000313" key="3">
    <source>
        <dbReference type="Proteomes" id="UP000652761"/>
    </source>
</evidence>
<comment type="caution">
    <text evidence="2">The sequence shown here is derived from an EMBL/GenBank/DDBJ whole genome shotgun (WGS) entry which is preliminary data.</text>
</comment>
<protein>
    <submittedName>
        <fullName evidence="2">Uncharacterized protein</fullName>
    </submittedName>
</protein>
<accession>A0A843VEC5</accession>
<keyword evidence="3" id="KW-1185">Reference proteome</keyword>
<evidence type="ECO:0000256" key="1">
    <source>
        <dbReference type="SAM" id="MobiDB-lite"/>
    </source>
</evidence>
<proteinExistence type="predicted"/>
<organism evidence="2 3">
    <name type="scientific">Colocasia esculenta</name>
    <name type="common">Wild taro</name>
    <name type="synonym">Arum esculentum</name>
    <dbReference type="NCBI Taxonomy" id="4460"/>
    <lineage>
        <taxon>Eukaryota</taxon>
        <taxon>Viridiplantae</taxon>
        <taxon>Streptophyta</taxon>
        <taxon>Embryophyta</taxon>
        <taxon>Tracheophyta</taxon>
        <taxon>Spermatophyta</taxon>
        <taxon>Magnoliopsida</taxon>
        <taxon>Liliopsida</taxon>
        <taxon>Araceae</taxon>
        <taxon>Aroideae</taxon>
        <taxon>Colocasieae</taxon>
        <taxon>Colocasia</taxon>
    </lineage>
</organism>
<feature type="region of interest" description="Disordered" evidence="1">
    <location>
        <begin position="49"/>
        <end position="71"/>
    </location>
</feature>
<dbReference type="AlphaFoldDB" id="A0A843VEC5"/>